<evidence type="ECO:0000313" key="2">
    <source>
        <dbReference type="EMBL" id="ORC91534.1"/>
    </source>
</evidence>
<sequence>MKKLLENVLESGDVRELESAIVSAQNSIINSANFHQQNTDLGDILLRCRKALVNNLEECKTLLKPLRRACRHFDEEELTNTLQKIYREPPEVRRYMRTDILEAEALRHRMLDAAEKAHKILECTNWKEVEHFLDANTAILPDRTVLALLRRREELLAELRRKPSDTAWRISELTPRHANGTQERITKEIYLDDNLNNDNNNNKNYSNNKNYNSTTLNAGLTLRSLLCGEESQRQALSIEEHTQRVLCYKLMMGDLALLLSGTKGPKRTITEFHRAGEESTPSMTPMMSSSSRKNNTDVVDSCLRLGSRATTPDVSPIRETSLTDFISKTENQVQKHREDQISDVSTLPTAVVTNSNNSNPIILPDTVSSLLLERHAVVSPTVWAQLRAMMREEDVRRRDIESTEDFERSVFLLPMAVQGGLLTRILPGRSTLSRR</sequence>
<evidence type="ECO:0000256" key="1">
    <source>
        <dbReference type="SAM" id="MobiDB-lite"/>
    </source>
</evidence>
<dbReference type="OrthoDB" id="244442at2759"/>
<dbReference type="VEuPathDB" id="TriTrypDB:TM35_000051300"/>
<accession>A0A1X0P3M2</accession>
<name>A0A1X0P3M2_9TRYP</name>
<dbReference type="RefSeq" id="XP_028885600.1">
    <property type="nucleotide sequence ID" value="XM_029022785.1"/>
</dbReference>
<proteinExistence type="predicted"/>
<keyword evidence="3" id="KW-1185">Reference proteome</keyword>
<reference evidence="2 3" key="1">
    <citation type="submission" date="2017-03" db="EMBL/GenBank/DDBJ databases">
        <title>An alternative strategy for trypanosome survival in the mammalian bloodstream revealed through genome and transcriptome analysis of the ubiquitous bovine parasite Trypanosoma (Megatrypanum) theileri.</title>
        <authorList>
            <person name="Kelly S."/>
            <person name="Ivens A."/>
            <person name="Mott A."/>
            <person name="O'Neill E."/>
            <person name="Emms D."/>
            <person name="Macleod O."/>
            <person name="Voorheis P."/>
            <person name="Matthews J."/>
            <person name="Matthews K."/>
            <person name="Carrington M."/>
        </authorList>
    </citation>
    <scope>NUCLEOTIDE SEQUENCE [LARGE SCALE GENOMIC DNA]</scope>
    <source>
        <strain evidence="2">Edinburgh</strain>
    </source>
</reference>
<organism evidence="2 3">
    <name type="scientific">Trypanosoma theileri</name>
    <dbReference type="NCBI Taxonomy" id="67003"/>
    <lineage>
        <taxon>Eukaryota</taxon>
        <taxon>Discoba</taxon>
        <taxon>Euglenozoa</taxon>
        <taxon>Kinetoplastea</taxon>
        <taxon>Metakinetoplastina</taxon>
        <taxon>Trypanosomatida</taxon>
        <taxon>Trypanosomatidae</taxon>
        <taxon>Trypanosoma</taxon>
    </lineage>
</organism>
<comment type="caution">
    <text evidence="2">The sequence shown here is derived from an EMBL/GenBank/DDBJ whole genome shotgun (WGS) entry which is preliminary data.</text>
</comment>
<dbReference type="EMBL" id="NBCO01000005">
    <property type="protein sequence ID" value="ORC91534.1"/>
    <property type="molecule type" value="Genomic_DNA"/>
</dbReference>
<dbReference type="GeneID" id="39982565"/>
<dbReference type="AlphaFoldDB" id="A0A1X0P3M2"/>
<gene>
    <name evidence="2" type="ORF">TM35_000051300</name>
</gene>
<feature type="compositionally biased region" description="Low complexity" evidence="1">
    <location>
        <begin position="279"/>
        <end position="291"/>
    </location>
</feature>
<feature type="region of interest" description="Disordered" evidence="1">
    <location>
        <begin position="276"/>
        <end position="295"/>
    </location>
</feature>
<evidence type="ECO:0000313" key="3">
    <source>
        <dbReference type="Proteomes" id="UP000192257"/>
    </source>
</evidence>
<protein>
    <submittedName>
        <fullName evidence="2">Trichohyalin</fullName>
    </submittedName>
</protein>
<dbReference type="Proteomes" id="UP000192257">
    <property type="component" value="Unassembled WGS sequence"/>
</dbReference>